<dbReference type="FunFam" id="1.10.630.10:FF:000006">
    <property type="entry name" value="Cytochrome P450 302a1, mitochondrial"/>
    <property type="match status" value="1"/>
</dbReference>
<comment type="similarity">
    <text evidence="2 9">Belongs to the cytochrome P450 family.</text>
</comment>
<dbReference type="Proteomes" id="UP000694569">
    <property type="component" value="Unplaced"/>
</dbReference>
<organism evidence="10 11">
    <name type="scientific">Leptobrachium leishanense</name>
    <name type="common">Leishan spiny toad</name>
    <dbReference type="NCBI Taxonomy" id="445787"/>
    <lineage>
        <taxon>Eukaryota</taxon>
        <taxon>Metazoa</taxon>
        <taxon>Chordata</taxon>
        <taxon>Craniata</taxon>
        <taxon>Vertebrata</taxon>
        <taxon>Euteleostomi</taxon>
        <taxon>Amphibia</taxon>
        <taxon>Batrachia</taxon>
        <taxon>Anura</taxon>
        <taxon>Pelobatoidea</taxon>
        <taxon>Megophryidae</taxon>
        <taxon>Leptobrachium</taxon>
    </lineage>
</organism>
<dbReference type="SUPFAM" id="SSF48264">
    <property type="entry name" value="Cytochrome P450"/>
    <property type="match status" value="1"/>
</dbReference>
<keyword evidence="7 9" id="KW-0503">Monooxygenase</keyword>
<dbReference type="Gene3D" id="1.10.630.10">
    <property type="entry name" value="Cytochrome P450"/>
    <property type="match status" value="1"/>
</dbReference>
<proteinExistence type="inferred from homology"/>
<evidence type="ECO:0000256" key="5">
    <source>
        <dbReference type="ARBA" id="ARBA00023002"/>
    </source>
</evidence>
<comment type="cofactor">
    <cofactor evidence="1 8">
        <name>heme</name>
        <dbReference type="ChEBI" id="CHEBI:30413"/>
    </cofactor>
</comment>
<evidence type="ECO:0008006" key="12">
    <source>
        <dbReference type="Google" id="ProtNLM"/>
    </source>
</evidence>
<reference evidence="10" key="2">
    <citation type="submission" date="2025-09" db="UniProtKB">
        <authorList>
            <consortium name="Ensembl"/>
        </authorList>
    </citation>
    <scope>IDENTIFICATION</scope>
</reference>
<dbReference type="GeneTree" id="ENSGT00950000182905"/>
<reference evidence="10" key="1">
    <citation type="submission" date="2025-08" db="UniProtKB">
        <authorList>
            <consortium name="Ensembl"/>
        </authorList>
    </citation>
    <scope>IDENTIFICATION</scope>
</reference>
<evidence type="ECO:0000256" key="1">
    <source>
        <dbReference type="ARBA" id="ARBA00001971"/>
    </source>
</evidence>
<dbReference type="PRINTS" id="PR00385">
    <property type="entry name" value="P450"/>
</dbReference>
<evidence type="ECO:0000256" key="8">
    <source>
        <dbReference type="PIRSR" id="PIRSR602401-1"/>
    </source>
</evidence>
<dbReference type="GO" id="GO:0071375">
    <property type="term" value="P:cellular response to peptide hormone stimulus"/>
    <property type="evidence" value="ECO:0007669"/>
    <property type="project" value="TreeGrafter"/>
</dbReference>
<dbReference type="Pfam" id="PF00067">
    <property type="entry name" value="p450"/>
    <property type="match status" value="1"/>
</dbReference>
<evidence type="ECO:0000256" key="9">
    <source>
        <dbReference type="RuleBase" id="RU000461"/>
    </source>
</evidence>
<dbReference type="PANTHER" id="PTHR24279:SF123">
    <property type="entry name" value="CYTOCHROME P450 FAMILY 27 SUBFAMILY A MEMBER 1"/>
    <property type="match status" value="1"/>
</dbReference>
<keyword evidence="5 9" id="KW-0560">Oxidoreductase</keyword>
<evidence type="ECO:0000313" key="10">
    <source>
        <dbReference type="Ensembl" id="ENSLLEP00000026966.1"/>
    </source>
</evidence>
<protein>
    <recommendedName>
        <fullName evidence="12">Cytochrome P450</fullName>
    </recommendedName>
</protein>
<dbReference type="Ensembl" id="ENSLLET00000028016.1">
    <property type="protein sequence ID" value="ENSLLEP00000026966.1"/>
    <property type="gene ID" value="ENSLLEG00000017106.1"/>
</dbReference>
<sequence>MIRFSRLLIRRSHTVPPAMPSLAPLLRQLALGRGRGFLLLQTCRAPAIQCRTIAGAAAGAADADKRLKTFKDLPGPPLLYNIYLVFLRAYLLYAHELQSIFKKKYGPLWKTTVGKYHIVHVADVDFIEKVLRQEGKYPLRTDMELWKIHRTMRDLANGPFTEEGHKWFRLRSVLNKRLLRPQEAVLYTASVNEVVTDFLVRLEEMRKESPSGIMVYDLPNALYRFALEGISYILFEARIGCLKTQIPAETLKFIDSVSNMMKYNILVEILPNWTKKVLPFFNSYLEHWDKIFSFGKNLVDKKMQLIQDRLDHGQEVKGEYLTFLLSGGELTVKEIYASVAELLMAGVDTTSNTLCWALYHLAKNPEIQDELYKEVTEVAPGETIPTGDDFPKMPLLKAVIKEILRMYPVVPVNSRFVMENDLTLGDYYFPKETLFALAHYCVAREEANFPEPEKFNPYRWFREERVKNNPFSSIPFGYGVRACVGRRIAELEMHLALSRIMQKYEVKPDPRGGKVGSMARMVLAPNKPINLQFLNRKPLPP</sequence>
<evidence type="ECO:0000256" key="2">
    <source>
        <dbReference type="ARBA" id="ARBA00010617"/>
    </source>
</evidence>
<dbReference type="GO" id="GO:0006700">
    <property type="term" value="P:C21-steroid hormone biosynthetic process"/>
    <property type="evidence" value="ECO:0007669"/>
    <property type="project" value="TreeGrafter"/>
</dbReference>
<keyword evidence="6 8" id="KW-0408">Iron</keyword>
<dbReference type="InterPro" id="IPR050479">
    <property type="entry name" value="CYP11_CYP27_families"/>
</dbReference>
<keyword evidence="4 8" id="KW-0479">Metal-binding</keyword>
<dbReference type="OrthoDB" id="3945418at2759"/>
<dbReference type="InterPro" id="IPR017972">
    <property type="entry name" value="Cyt_P450_CS"/>
</dbReference>
<dbReference type="InterPro" id="IPR002401">
    <property type="entry name" value="Cyt_P450_E_grp-I"/>
</dbReference>
<dbReference type="GO" id="GO:0004497">
    <property type="term" value="F:monooxygenase activity"/>
    <property type="evidence" value="ECO:0007669"/>
    <property type="project" value="UniProtKB-KW"/>
</dbReference>
<dbReference type="GO" id="GO:0005743">
    <property type="term" value="C:mitochondrial inner membrane"/>
    <property type="evidence" value="ECO:0007669"/>
    <property type="project" value="TreeGrafter"/>
</dbReference>
<dbReference type="GO" id="GO:0042359">
    <property type="term" value="P:vitamin D metabolic process"/>
    <property type="evidence" value="ECO:0007669"/>
    <property type="project" value="UniProtKB-ARBA"/>
</dbReference>
<evidence type="ECO:0000313" key="11">
    <source>
        <dbReference type="Proteomes" id="UP000694569"/>
    </source>
</evidence>
<evidence type="ECO:0000256" key="7">
    <source>
        <dbReference type="ARBA" id="ARBA00023033"/>
    </source>
</evidence>
<dbReference type="PRINTS" id="PR00463">
    <property type="entry name" value="EP450I"/>
</dbReference>
<dbReference type="InterPro" id="IPR036396">
    <property type="entry name" value="Cyt_P450_sf"/>
</dbReference>
<keyword evidence="11" id="KW-1185">Reference proteome</keyword>
<evidence type="ECO:0000256" key="6">
    <source>
        <dbReference type="ARBA" id="ARBA00023004"/>
    </source>
</evidence>
<dbReference type="GO" id="GO:0016705">
    <property type="term" value="F:oxidoreductase activity, acting on paired donors, with incorporation or reduction of molecular oxygen"/>
    <property type="evidence" value="ECO:0007669"/>
    <property type="project" value="InterPro"/>
</dbReference>
<dbReference type="InterPro" id="IPR001128">
    <property type="entry name" value="Cyt_P450"/>
</dbReference>
<feature type="binding site" description="axial binding residue" evidence="8">
    <location>
        <position position="483"/>
    </location>
    <ligand>
        <name>heme</name>
        <dbReference type="ChEBI" id="CHEBI:30413"/>
    </ligand>
    <ligandPart>
        <name>Fe</name>
        <dbReference type="ChEBI" id="CHEBI:18248"/>
    </ligandPart>
</feature>
<evidence type="ECO:0000256" key="3">
    <source>
        <dbReference type="ARBA" id="ARBA00022617"/>
    </source>
</evidence>
<evidence type="ECO:0000256" key="4">
    <source>
        <dbReference type="ARBA" id="ARBA00022723"/>
    </source>
</evidence>
<dbReference type="GO" id="GO:0006704">
    <property type="term" value="P:glucocorticoid biosynthetic process"/>
    <property type="evidence" value="ECO:0007669"/>
    <property type="project" value="TreeGrafter"/>
</dbReference>
<dbReference type="AlphaFoldDB" id="A0A8C5PRV5"/>
<keyword evidence="3 8" id="KW-0349">Heme</keyword>
<dbReference type="GO" id="GO:0008203">
    <property type="term" value="P:cholesterol metabolic process"/>
    <property type="evidence" value="ECO:0007669"/>
    <property type="project" value="TreeGrafter"/>
</dbReference>
<accession>A0A8C5PRV5</accession>
<dbReference type="GO" id="GO:0034650">
    <property type="term" value="P:cortisol metabolic process"/>
    <property type="evidence" value="ECO:0007669"/>
    <property type="project" value="TreeGrafter"/>
</dbReference>
<dbReference type="PROSITE" id="PS00086">
    <property type="entry name" value="CYTOCHROME_P450"/>
    <property type="match status" value="1"/>
</dbReference>
<dbReference type="GO" id="GO:0005506">
    <property type="term" value="F:iron ion binding"/>
    <property type="evidence" value="ECO:0007669"/>
    <property type="project" value="InterPro"/>
</dbReference>
<dbReference type="GO" id="GO:0020037">
    <property type="term" value="F:heme binding"/>
    <property type="evidence" value="ECO:0007669"/>
    <property type="project" value="InterPro"/>
</dbReference>
<dbReference type="PANTHER" id="PTHR24279">
    <property type="entry name" value="CYTOCHROME P450"/>
    <property type="match status" value="1"/>
</dbReference>
<name>A0A8C5PRV5_9ANUR</name>